<evidence type="ECO:0008006" key="4">
    <source>
        <dbReference type="Google" id="ProtNLM"/>
    </source>
</evidence>
<protein>
    <recommendedName>
        <fullName evidence="4">Zinc finger PHD-type domain-containing protein</fullName>
    </recommendedName>
</protein>
<dbReference type="EMBL" id="BGZK01000167">
    <property type="protein sequence ID" value="GBP24910.1"/>
    <property type="molecule type" value="Genomic_DNA"/>
</dbReference>
<feature type="compositionally biased region" description="Basic and acidic residues" evidence="1">
    <location>
        <begin position="256"/>
        <end position="268"/>
    </location>
</feature>
<feature type="region of interest" description="Disordered" evidence="1">
    <location>
        <begin position="144"/>
        <end position="166"/>
    </location>
</feature>
<feature type="compositionally biased region" description="Polar residues" evidence="1">
    <location>
        <begin position="157"/>
        <end position="166"/>
    </location>
</feature>
<feature type="region of interest" description="Disordered" evidence="1">
    <location>
        <begin position="256"/>
        <end position="334"/>
    </location>
</feature>
<dbReference type="InterPro" id="IPR011011">
    <property type="entry name" value="Znf_FYVE_PHD"/>
</dbReference>
<sequence length="387" mass="42385">MSQSFAYLLTRRTNYNRSIAHSWVHLKPITVKRFDSSCCILTLKPYDIAELFGKAYSRCTTGELAINGFRVTGIYPCNRHIFTDADFLAEEQSLGTNRVPTPPNTQVISGQSLSSSALIQPPSSAAIDEQSLSPSVIHPLATTGTASVSPTIDPASVSPTIDQAPDSSSILENKALVPSNQPSLLPSIVPSPLPTTAPSRTIDQTPDHQSGPLLARSRPVLPEDICPVPSAKKTSDRGRKAGIAVVITSSPYKKQLEESIERSLDAKRTRGQRYSQGRSRGRGRGRGKNPTAVTVTQRRSLRNEVTDRTEDDLSDMGNDDETTDESEDENPVRIYPENSDTTCIFCYSKFSDDTSGEIWVMCQSCELWAHNDCAGAEGDYYICDFCR</sequence>
<evidence type="ECO:0000313" key="2">
    <source>
        <dbReference type="EMBL" id="GBP24910.1"/>
    </source>
</evidence>
<feature type="region of interest" description="Disordered" evidence="1">
    <location>
        <begin position="180"/>
        <end position="239"/>
    </location>
</feature>
<dbReference type="OrthoDB" id="8194222at2759"/>
<evidence type="ECO:0000313" key="3">
    <source>
        <dbReference type="Proteomes" id="UP000299102"/>
    </source>
</evidence>
<dbReference type="Proteomes" id="UP000299102">
    <property type="component" value="Unassembled WGS sequence"/>
</dbReference>
<reference evidence="2 3" key="1">
    <citation type="journal article" date="2019" name="Commun. Biol.">
        <title>The bagworm genome reveals a unique fibroin gene that provides high tensile strength.</title>
        <authorList>
            <person name="Kono N."/>
            <person name="Nakamura H."/>
            <person name="Ohtoshi R."/>
            <person name="Tomita M."/>
            <person name="Numata K."/>
            <person name="Arakawa K."/>
        </authorList>
    </citation>
    <scope>NUCLEOTIDE SEQUENCE [LARGE SCALE GENOMIC DNA]</scope>
</reference>
<feature type="compositionally biased region" description="Acidic residues" evidence="1">
    <location>
        <begin position="309"/>
        <end position="329"/>
    </location>
</feature>
<gene>
    <name evidence="2" type="ORF">EVAR_12574_1</name>
</gene>
<evidence type="ECO:0000256" key="1">
    <source>
        <dbReference type="SAM" id="MobiDB-lite"/>
    </source>
</evidence>
<proteinExistence type="predicted"/>
<accession>A0A4C1UFI6</accession>
<dbReference type="SUPFAM" id="SSF57903">
    <property type="entry name" value="FYVE/PHD zinc finger"/>
    <property type="match status" value="1"/>
</dbReference>
<feature type="compositionally biased region" description="Polar residues" evidence="1">
    <location>
        <begin position="196"/>
        <end position="208"/>
    </location>
</feature>
<keyword evidence="3" id="KW-1185">Reference proteome</keyword>
<organism evidence="2 3">
    <name type="scientific">Eumeta variegata</name>
    <name type="common">Bagworm moth</name>
    <name type="synonym">Eumeta japonica</name>
    <dbReference type="NCBI Taxonomy" id="151549"/>
    <lineage>
        <taxon>Eukaryota</taxon>
        <taxon>Metazoa</taxon>
        <taxon>Ecdysozoa</taxon>
        <taxon>Arthropoda</taxon>
        <taxon>Hexapoda</taxon>
        <taxon>Insecta</taxon>
        <taxon>Pterygota</taxon>
        <taxon>Neoptera</taxon>
        <taxon>Endopterygota</taxon>
        <taxon>Lepidoptera</taxon>
        <taxon>Glossata</taxon>
        <taxon>Ditrysia</taxon>
        <taxon>Tineoidea</taxon>
        <taxon>Psychidae</taxon>
        <taxon>Oiketicinae</taxon>
        <taxon>Eumeta</taxon>
    </lineage>
</organism>
<dbReference type="AlphaFoldDB" id="A0A4C1UFI6"/>
<name>A0A4C1UFI6_EUMVA</name>
<comment type="caution">
    <text evidence="2">The sequence shown here is derived from an EMBL/GenBank/DDBJ whole genome shotgun (WGS) entry which is preliminary data.</text>
</comment>
<dbReference type="CDD" id="cd15517">
    <property type="entry name" value="PHD_TCF19_like"/>
    <property type="match status" value="1"/>
</dbReference>